<evidence type="ECO:0000313" key="1">
    <source>
        <dbReference type="EMBL" id="QEK38261.1"/>
    </source>
</evidence>
<dbReference type="RefSeq" id="WP_148981108.1">
    <property type="nucleotide sequence ID" value="NZ_CP043315.1"/>
</dbReference>
<reference evidence="1 2" key="1">
    <citation type="submission" date="2019-08" db="EMBL/GenBank/DDBJ databases">
        <title>Highly reduced genomes of protist endosymbionts show evolutionary convergence.</title>
        <authorList>
            <person name="George E."/>
            <person name="Husnik F."/>
            <person name="Tashyreva D."/>
            <person name="Prokopchuk G."/>
            <person name="Horak A."/>
            <person name="Kwong W.K."/>
            <person name="Lukes J."/>
            <person name="Keeling P.J."/>
        </authorList>
    </citation>
    <scope>NUCLEOTIDE SEQUENCE [LARGE SCALE GENOMIC DNA]</scope>
    <source>
        <strain evidence="1">1605</strain>
    </source>
</reference>
<keyword evidence="2" id="KW-1185">Reference proteome</keyword>
<evidence type="ECO:0000313" key="2">
    <source>
        <dbReference type="Proteomes" id="UP000325155"/>
    </source>
</evidence>
<sequence>MNWIKEAKRSFKALCMSKKSRSFMQLEEALYIPRSFMQLEEVLYIPRSFMQLEEALCILKKDLKSFVSLKELFILLD</sequence>
<protein>
    <submittedName>
        <fullName evidence="1">Uncharacterized protein</fullName>
    </submittedName>
</protein>
<proteinExistence type="predicted"/>
<organism evidence="1 2">
    <name type="scientific">Candidatus Cytomitobacter indipagum</name>
    <dbReference type="NCBI Taxonomy" id="2601575"/>
    <lineage>
        <taxon>Bacteria</taxon>
        <taxon>Pseudomonadati</taxon>
        <taxon>Pseudomonadota</taxon>
        <taxon>Alphaproteobacteria</taxon>
        <taxon>Holosporales</taxon>
        <taxon>Holosporaceae</taxon>
        <taxon>Candidatus Cytomitobacter</taxon>
    </lineage>
</organism>
<name>A0A5C0UF02_9PROT</name>
<dbReference type="Proteomes" id="UP000325155">
    <property type="component" value="Chromosome"/>
</dbReference>
<gene>
    <name evidence="1" type="ORF">FZC35_02720</name>
</gene>
<dbReference type="EMBL" id="CP043315">
    <property type="protein sequence ID" value="QEK38261.1"/>
    <property type="molecule type" value="Genomic_DNA"/>
</dbReference>
<dbReference type="AlphaFoldDB" id="A0A5C0UF02"/>
<accession>A0A5C0UF02</accession>
<dbReference type="KEGG" id="cip:FZC35_02720"/>